<evidence type="ECO:0000313" key="3">
    <source>
        <dbReference type="EMBL" id="AOM80331.1"/>
    </source>
</evidence>
<reference evidence="3 4" key="1">
    <citation type="submission" date="2016-08" db="EMBL/GenBank/DDBJ databases">
        <authorList>
            <person name="Seilhamer J.J."/>
        </authorList>
    </citation>
    <scope>NUCLEOTIDE SEQUENCE [LARGE SCALE GENOMIC DNA]</scope>
    <source>
        <strain evidence="3 4">DX4</strain>
    </source>
</reference>
<dbReference type="EMBL" id="CP017141">
    <property type="protein sequence ID" value="AOM80331.1"/>
    <property type="molecule type" value="Genomic_DNA"/>
</dbReference>
<dbReference type="InterPro" id="IPR002656">
    <property type="entry name" value="Acyl_transf_3_dom"/>
</dbReference>
<evidence type="ECO:0000313" key="4">
    <source>
        <dbReference type="Proteomes" id="UP000094313"/>
    </source>
</evidence>
<sequence>MKERFVLIDFLKGYSIFTIVIFHILQYFTLPQPFDKAIFFGGTGIHTFFLVSGFGLALSSGNKEISYLDFLKKRFDKIYIPYILIVCLSAGLCLFTPLFDDPSWYAFFGHVFFYKMFDNDITISYGHQLWFISTIIQFYLVFPFLLKLLNRIPGKWFIFIGFIISILWSIFVFLMEKSDLRTWNSFFLQFMWEFMLGMAMARWKDKSFLNRKFNYLYLLIFTGAGLMTYAFLAFKGGQVGRLFNDIPALVGYTGLAVLIYNFSIKFVNDFFLFTGRISYGLYLIHVLVITTGLYVIDSLKLSVPLSAVLFMCFILCYVFAYWYTNFINLIYQYNEKRNK</sequence>
<dbReference type="GO" id="GO:0016020">
    <property type="term" value="C:membrane"/>
    <property type="evidence" value="ECO:0007669"/>
    <property type="project" value="TreeGrafter"/>
</dbReference>
<feature type="transmembrane region" description="Helical" evidence="1">
    <location>
        <begin position="308"/>
        <end position="331"/>
    </location>
</feature>
<dbReference type="GO" id="GO:0016747">
    <property type="term" value="F:acyltransferase activity, transferring groups other than amino-acyl groups"/>
    <property type="evidence" value="ECO:0007669"/>
    <property type="project" value="InterPro"/>
</dbReference>
<dbReference type="Pfam" id="PF01757">
    <property type="entry name" value="Acyl_transf_3"/>
    <property type="match status" value="1"/>
</dbReference>
<dbReference type="KEGG" id="psty:BFS30_26095"/>
<feature type="transmembrane region" description="Helical" evidence="1">
    <location>
        <begin position="279"/>
        <end position="296"/>
    </location>
</feature>
<gene>
    <name evidence="3" type="ORF">BFS30_26095</name>
</gene>
<feature type="domain" description="Acyltransferase 3" evidence="2">
    <location>
        <begin position="8"/>
        <end position="320"/>
    </location>
</feature>
<feature type="transmembrane region" description="Helical" evidence="1">
    <location>
        <begin position="79"/>
        <end position="99"/>
    </location>
</feature>
<name>A0A1D7QNW3_9SPHI</name>
<proteinExistence type="predicted"/>
<feature type="transmembrane region" description="Helical" evidence="1">
    <location>
        <begin position="186"/>
        <end position="203"/>
    </location>
</feature>
<dbReference type="PANTHER" id="PTHR23028:SF53">
    <property type="entry name" value="ACYL_TRANSF_3 DOMAIN-CONTAINING PROTEIN"/>
    <property type="match status" value="1"/>
</dbReference>
<feature type="transmembrane region" description="Helical" evidence="1">
    <location>
        <begin position="246"/>
        <end position="267"/>
    </location>
</feature>
<keyword evidence="1" id="KW-0812">Transmembrane</keyword>
<feature type="transmembrane region" description="Helical" evidence="1">
    <location>
        <begin position="7"/>
        <end position="25"/>
    </location>
</feature>
<keyword evidence="4" id="KW-1185">Reference proteome</keyword>
<feature type="transmembrane region" description="Helical" evidence="1">
    <location>
        <begin position="215"/>
        <end position="234"/>
    </location>
</feature>
<feature type="transmembrane region" description="Helical" evidence="1">
    <location>
        <begin position="156"/>
        <end position="174"/>
    </location>
</feature>
<protein>
    <recommendedName>
        <fullName evidence="2">Acyltransferase 3 domain-containing protein</fullName>
    </recommendedName>
</protein>
<dbReference type="PANTHER" id="PTHR23028">
    <property type="entry name" value="ACETYLTRANSFERASE"/>
    <property type="match status" value="1"/>
</dbReference>
<dbReference type="RefSeq" id="WP_069381993.1">
    <property type="nucleotide sequence ID" value="NZ_CP017141.1"/>
</dbReference>
<dbReference type="OrthoDB" id="9806160at2"/>
<evidence type="ECO:0000259" key="2">
    <source>
        <dbReference type="Pfam" id="PF01757"/>
    </source>
</evidence>
<keyword evidence="1" id="KW-1133">Transmembrane helix</keyword>
<dbReference type="AlphaFoldDB" id="A0A1D7QNW3"/>
<accession>A0A1D7QNW3</accession>
<dbReference type="Proteomes" id="UP000094313">
    <property type="component" value="Chromosome"/>
</dbReference>
<feature type="transmembrane region" description="Helical" evidence="1">
    <location>
        <begin position="37"/>
        <end position="58"/>
    </location>
</feature>
<evidence type="ECO:0000256" key="1">
    <source>
        <dbReference type="SAM" id="Phobius"/>
    </source>
</evidence>
<dbReference type="GO" id="GO:0000271">
    <property type="term" value="P:polysaccharide biosynthetic process"/>
    <property type="evidence" value="ECO:0007669"/>
    <property type="project" value="TreeGrafter"/>
</dbReference>
<feature type="transmembrane region" description="Helical" evidence="1">
    <location>
        <begin position="129"/>
        <end position="149"/>
    </location>
</feature>
<organism evidence="3 4">
    <name type="scientific">Pedobacter steynii</name>
    <dbReference type="NCBI Taxonomy" id="430522"/>
    <lineage>
        <taxon>Bacteria</taxon>
        <taxon>Pseudomonadati</taxon>
        <taxon>Bacteroidota</taxon>
        <taxon>Sphingobacteriia</taxon>
        <taxon>Sphingobacteriales</taxon>
        <taxon>Sphingobacteriaceae</taxon>
        <taxon>Pedobacter</taxon>
    </lineage>
</organism>
<keyword evidence="1" id="KW-0472">Membrane</keyword>
<dbReference type="InterPro" id="IPR050879">
    <property type="entry name" value="Acyltransferase_3"/>
</dbReference>